<dbReference type="Pfam" id="PF13445">
    <property type="entry name" value="zf-RING_UBOX"/>
    <property type="match status" value="1"/>
</dbReference>
<organism evidence="9 10">
    <name type="scientific">Periophthalmus magnuspinnatus</name>
    <dbReference type="NCBI Taxonomy" id="409849"/>
    <lineage>
        <taxon>Eukaryota</taxon>
        <taxon>Metazoa</taxon>
        <taxon>Chordata</taxon>
        <taxon>Craniata</taxon>
        <taxon>Vertebrata</taxon>
        <taxon>Euteleostomi</taxon>
        <taxon>Actinopterygii</taxon>
        <taxon>Neopterygii</taxon>
        <taxon>Teleostei</taxon>
        <taxon>Neoteleostei</taxon>
        <taxon>Acanthomorphata</taxon>
        <taxon>Gobiaria</taxon>
        <taxon>Gobiiformes</taxon>
        <taxon>Gobioidei</taxon>
        <taxon>Gobiidae</taxon>
        <taxon>Oxudercinae</taxon>
        <taxon>Periophthalmus</taxon>
    </lineage>
</organism>
<dbReference type="InterPro" id="IPR003879">
    <property type="entry name" value="Butyrophylin_SPRY"/>
</dbReference>
<dbReference type="PANTHER" id="PTHR24103">
    <property type="entry name" value="E3 UBIQUITIN-PROTEIN LIGASE TRIM"/>
    <property type="match status" value="1"/>
</dbReference>
<keyword evidence="1" id="KW-0479">Metal-binding</keyword>
<dbReference type="AlphaFoldDB" id="A0A3B4B7U8"/>
<dbReference type="GO" id="GO:0008270">
    <property type="term" value="F:zinc ion binding"/>
    <property type="evidence" value="ECO:0007669"/>
    <property type="project" value="UniProtKB-KW"/>
</dbReference>
<name>A0A3B4B7U8_9GOBI</name>
<evidence type="ECO:0000259" key="6">
    <source>
        <dbReference type="PROSITE" id="PS50089"/>
    </source>
</evidence>
<evidence type="ECO:0000256" key="1">
    <source>
        <dbReference type="ARBA" id="ARBA00022723"/>
    </source>
</evidence>
<accession>A0A3B4B7U8</accession>
<evidence type="ECO:0000256" key="4">
    <source>
        <dbReference type="PROSITE-ProRule" id="PRU00024"/>
    </source>
</evidence>
<dbReference type="InterPro" id="IPR050143">
    <property type="entry name" value="TRIM/RBCC"/>
</dbReference>
<dbReference type="STRING" id="409849.ENSPMGP00000025005"/>
<reference evidence="9" key="2">
    <citation type="submission" date="2025-09" db="UniProtKB">
        <authorList>
            <consortium name="Ensembl"/>
        </authorList>
    </citation>
    <scope>IDENTIFICATION</scope>
</reference>
<feature type="coiled-coil region" evidence="5">
    <location>
        <begin position="191"/>
        <end position="237"/>
    </location>
</feature>
<dbReference type="PROSITE" id="PS50089">
    <property type="entry name" value="ZF_RING_2"/>
    <property type="match status" value="1"/>
</dbReference>
<evidence type="ECO:0000256" key="2">
    <source>
        <dbReference type="ARBA" id="ARBA00022771"/>
    </source>
</evidence>
<dbReference type="SMART" id="SM00449">
    <property type="entry name" value="SPRY"/>
    <property type="match status" value="1"/>
</dbReference>
<evidence type="ECO:0000256" key="3">
    <source>
        <dbReference type="ARBA" id="ARBA00022833"/>
    </source>
</evidence>
<dbReference type="SUPFAM" id="SSF57850">
    <property type="entry name" value="RING/U-box"/>
    <property type="match status" value="1"/>
</dbReference>
<dbReference type="Gene3D" id="3.30.40.10">
    <property type="entry name" value="Zinc/RING finger domain, C3HC4 (zinc finger)"/>
    <property type="match status" value="1"/>
</dbReference>
<dbReference type="Gene3D" id="2.60.120.920">
    <property type="match status" value="1"/>
</dbReference>
<keyword evidence="10" id="KW-1185">Reference proteome</keyword>
<dbReference type="SMART" id="SM00336">
    <property type="entry name" value="BBOX"/>
    <property type="match status" value="1"/>
</dbReference>
<dbReference type="Pfam" id="PF13765">
    <property type="entry name" value="PRY"/>
    <property type="match status" value="1"/>
</dbReference>
<reference evidence="9" key="1">
    <citation type="submission" date="2025-08" db="UniProtKB">
        <authorList>
            <consortium name="Ensembl"/>
        </authorList>
    </citation>
    <scope>IDENTIFICATION</scope>
</reference>
<dbReference type="InterPro" id="IPR027370">
    <property type="entry name" value="Znf-RING_euk"/>
</dbReference>
<dbReference type="PRINTS" id="PR01407">
    <property type="entry name" value="BUTYPHLNCDUF"/>
</dbReference>
<keyword evidence="2 4" id="KW-0863">Zinc-finger</keyword>
<dbReference type="InterPro" id="IPR001841">
    <property type="entry name" value="Znf_RING"/>
</dbReference>
<dbReference type="InterPro" id="IPR000315">
    <property type="entry name" value="Znf_B-box"/>
</dbReference>
<dbReference type="Proteomes" id="UP000261520">
    <property type="component" value="Unplaced"/>
</dbReference>
<dbReference type="Ensembl" id="ENSPMGT00000026637.1">
    <property type="protein sequence ID" value="ENSPMGP00000025005.1"/>
    <property type="gene ID" value="ENSPMGG00000020205.1"/>
</dbReference>
<dbReference type="Gene3D" id="3.30.160.60">
    <property type="entry name" value="Classic Zinc Finger"/>
    <property type="match status" value="1"/>
</dbReference>
<dbReference type="PROSITE" id="PS50119">
    <property type="entry name" value="ZF_BBOX"/>
    <property type="match status" value="1"/>
</dbReference>
<dbReference type="SUPFAM" id="SSF57845">
    <property type="entry name" value="B-box zinc-binding domain"/>
    <property type="match status" value="1"/>
</dbReference>
<feature type="domain" description="RING-type" evidence="6">
    <location>
        <begin position="24"/>
        <end position="63"/>
    </location>
</feature>
<dbReference type="InterPro" id="IPR043136">
    <property type="entry name" value="B30.2/SPRY_sf"/>
</dbReference>
<dbReference type="InterPro" id="IPR017907">
    <property type="entry name" value="Znf_RING_CS"/>
</dbReference>
<dbReference type="Pfam" id="PF00643">
    <property type="entry name" value="zf-B_box"/>
    <property type="match status" value="1"/>
</dbReference>
<evidence type="ECO:0000313" key="10">
    <source>
        <dbReference type="Proteomes" id="UP000261520"/>
    </source>
</evidence>
<dbReference type="InterPro" id="IPR001870">
    <property type="entry name" value="B30.2/SPRY"/>
</dbReference>
<dbReference type="InterPro" id="IPR013320">
    <property type="entry name" value="ConA-like_dom_sf"/>
</dbReference>
<dbReference type="InterPro" id="IPR003877">
    <property type="entry name" value="SPRY_dom"/>
</dbReference>
<evidence type="ECO:0000313" key="9">
    <source>
        <dbReference type="Ensembl" id="ENSPMGP00000025005.1"/>
    </source>
</evidence>
<dbReference type="InterPro" id="IPR013083">
    <property type="entry name" value="Znf_RING/FYVE/PHD"/>
</dbReference>
<dbReference type="SMART" id="SM00589">
    <property type="entry name" value="PRY"/>
    <property type="match status" value="1"/>
</dbReference>
<evidence type="ECO:0000259" key="7">
    <source>
        <dbReference type="PROSITE" id="PS50119"/>
    </source>
</evidence>
<protein>
    <submittedName>
        <fullName evidence="9">Uncharacterized protein</fullName>
    </submittedName>
</protein>
<keyword evidence="3" id="KW-0862">Zinc</keyword>
<dbReference type="SUPFAM" id="SSF49899">
    <property type="entry name" value="Concanavalin A-like lectins/glucanases"/>
    <property type="match status" value="1"/>
</dbReference>
<dbReference type="Pfam" id="PF00622">
    <property type="entry name" value="SPRY"/>
    <property type="match status" value="1"/>
</dbReference>
<feature type="domain" description="B30.2/SPRY" evidence="8">
    <location>
        <begin position="258"/>
        <end position="450"/>
    </location>
</feature>
<evidence type="ECO:0000259" key="8">
    <source>
        <dbReference type="PROSITE" id="PS50188"/>
    </source>
</evidence>
<dbReference type="PROSITE" id="PS50188">
    <property type="entry name" value="B302_SPRY"/>
    <property type="match status" value="1"/>
</dbReference>
<dbReference type="PROSITE" id="PS00518">
    <property type="entry name" value="ZF_RING_1"/>
    <property type="match status" value="1"/>
</dbReference>
<proteinExistence type="predicted"/>
<keyword evidence="5" id="KW-0175">Coiled coil</keyword>
<feature type="domain" description="B box-type" evidence="7">
    <location>
        <begin position="89"/>
        <end position="130"/>
    </location>
</feature>
<sequence>MLSSEPQEASADSVMLKMSEDLCCPICHDIFKDPVILNCTHNFCRACVESEWRTKPRKCPLCSRRHSKHLPPDIALRNECEVLLRQRTELESVCKLHNEDLTLFCRNHLQPVCLNCRDTEQHNGHTIRPIKKEAPIIRKKLEEKLKPLKDKIQELSRSKQHFLETAFHIKTQGRLSETRISEHFQRLHQFLEKEQQNRIQAVREEEEQKTKSLEDKMAEIGKEIQALSEIIASIEKQLEVPDISILLKYKATVKKIKHCPPYGTPKLGSGNLVEFYPVILDPNTAHPELTLSEDLTSVKCVNEQQIPDIPERFTSYYRVLGSEGFSCGNHSWEVEVSGKEYWSVGVVSESVQRKGKMDAGNWEIYFINGKYKVVSRPDTFILLDVQNLSRVRVNLDCDKGTLSFHDADTDMCLYTFTECLSESLFPCFLTYNTTPLKMNTVVVSLGNTLDPPFRQSLRTLMCE</sequence>
<dbReference type="SMART" id="SM00184">
    <property type="entry name" value="RING"/>
    <property type="match status" value="1"/>
</dbReference>
<dbReference type="InterPro" id="IPR006574">
    <property type="entry name" value="PRY"/>
</dbReference>
<evidence type="ECO:0000256" key="5">
    <source>
        <dbReference type="SAM" id="Coils"/>
    </source>
</evidence>